<keyword evidence="4" id="KW-1185">Reference proteome</keyword>
<dbReference type="GO" id="GO:0051213">
    <property type="term" value="F:dioxygenase activity"/>
    <property type="evidence" value="ECO:0007669"/>
    <property type="project" value="UniProtKB-KW"/>
</dbReference>
<dbReference type="Proteomes" id="UP001221413">
    <property type="component" value="Unassembled WGS sequence"/>
</dbReference>
<dbReference type="Pfam" id="PF14518">
    <property type="entry name" value="Haem_oxygenas_2"/>
    <property type="match status" value="1"/>
</dbReference>
<sequence length="732" mass="83323">MTPVITKAVVGNTEIDVAPLEVISLKLLLEDDEAECLKLYCAASSPGFFYVDVRDSKNYVADVEQLYSTTERYFTQPEDAKLRDFVEADEFRGYKGGKNWGSLEVNYLSISPLSHTVHPQLMPIAWKILRDDLLHKKVSLPMVVQPDAATIQRFISYSHEMVHTIIASLSKSLWPDSKKSLEDRHRSNEPNNSSLKVYRGPMLENLADVGDNTHTDGGTLTLLYTDKWGTQVELPWNKEWAWVKAKPGHAIVNVGDALQVLSGGKLHSCRHRVSQPVAGFEERMAEQNTRAPNSIQLYKDLYYKLQHLEQHPQVLPTARDVLISLFSETLELASETPKAGILSIHEYSRDALSEFQRKEDEKVMDQWEQYLTRRMAKGPREMFTTKEEAKWWLVQSSPVKYVDGAWLGHINKITTPFYLRRVAKNAWQVLSEELGDGDIEKNHVYIYRRLMEVVEPRLPTGDNPDFIHPRHQLNEHGVWKAAVAQLLISLFPHQFLPEIIGFNMHYEAMVLSTLKAAKELKELGFDPYYFILHISIDNGDSGHTAMALEVAMEYMELMQKKDGDAAAQQIWKRIQAGYILSKGLPTAPVCPSFKKLTSSPLQRKESFPRNDFEAEVIRIFRAKAAVSWKIHCGSRIKFGGHTIAEWLAPRALESEQKQMEFLDALSNTKPWIYKGDSGSKVCTVKEWIDSLGGGGGPNNPKFYWRFIDKDEIPSQNHLCTSTTFDLTPTEGI</sequence>
<feature type="domain" description="Isopenicillin N synthase-like Fe(2+) 2OG dioxygenase" evidence="2">
    <location>
        <begin position="205"/>
        <end position="284"/>
    </location>
</feature>
<dbReference type="InterPro" id="IPR050231">
    <property type="entry name" value="Iron_ascorbate_oxido_reductase"/>
</dbReference>
<dbReference type="Pfam" id="PF03171">
    <property type="entry name" value="2OG-FeII_Oxy"/>
    <property type="match status" value="1"/>
</dbReference>
<keyword evidence="3" id="KW-0223">Dioxygenase</keyword>
<evidence type="ECO:0000313" key="3">
    <source>
        <dbReference type="EMBL" id="KAJ6258201.1"/>
    </source>
</evidence>
<evidence type="ECO:0000256" key="1">
    <source>
        <dbReference type="ARBA" id="ARBA00008056"/>
    </source>
</evidence>
<gene>
    <name evidence="3" type="ORF">Dda_7120</name>
</gene>
<comment type="caution">
    <text evidence="3">The sequence shown here is derived from an EMBL/GenBank/DDBJ whole genome shotgun (WGS) entry which is preliminary data.</text>
</comment>
<dbReference type="SUPFAM" id="SSF51197">
    <property type="entry name" value="Clavaminate synthase-like"/>
    <property type="match status" value="1"/>
</dbReference>
<dbReference type="InterPro" id="IPR016084">
    <property type="entry name" value="Haem_Oase-like_multi-hlx"/>
</dbReference>
<dbReference type="AlphaFoldDB" id="A0AAD6ITP3"/>
<dbReference type="InterPro" id="IPR027443">
    <property type="entry name" value="IPNS-like_sf"/>
</dbReference>
<proteinExistence type="inferred from homology"/>
<dbReference type="EMBL" id="JAQGDS010000009">
    <property type="protein sequence ID" value="KAJ6258201.1"/>
    <property type="molecule type" value="Genomic_DNA"/>
</dbReference>
<comment type="similarity">
    <text evidence="1">Belongs to the iron/ascorbate-dependent oxidoreductase family.</text>
</comment>
<protein>
    <submittedName>
        <fullName evidence="3">2-oxoglutarate-dependent dioxygenase</fullName>
    </submittedName>
</protein>
<evidence type="ECO:0000313" key="4">
    <source>
        <dbReference type="Proteomes" id="UP001221413"/>
    </source>
</evidence>
<accession>A0AAD6ITP3</accession>
<dbReference type="SMART" id="SM01236">
    <property type="entry name" value="Haem_oxygenase_2"/>
    <property type="match status" value="1"/>
</dbReference>
<dbReference type="PANTHER" id="PTHR47990">
    <property type="entry name" value="2-OXOGLUTARATE (2OG) AND FE(II)-DEPENDENT OXYGENASE SUPERFAMILY PROTEIN-RELATED"/>
    <property type="match status" value="1"/>
</dbReference>
<dbReference type="Gene3D" id="2.60.120.330">
    <property type="entry name" value="B-lactam Antibiotic, Isopenicillin N Synthase, Chain"/>
    <property type="match status" value="1"/>
</dbReference>
<keyword evidence="3" id="KW-0560">Oxidoreductase</keyword>
<evidence type="ECO:0000259" key="2">
    <source>
        <dbReference type="Pfam" id="PF03171"/>
    </source>
</evidence>
<name>A0AAD6ITP3_DREDA</name>
<dbReference type="InterPro" id="IPR044861">
    <property type="entry name" value="IPNS-like_FE2OG_OXY"/>
</dbReference>
<dbReference type="Gene3D" id="1.20.910.10">
    <property type="entry name" value="Heme oxygenase-like"/>
    <property type="match status" value="1"/>
</dbReference>
<organism evidence="3 4">
    <name type="scientific">Drechslerella dactyloides</name>
    <name type="common">Nematode-trapping fungus</name>
    <name type="synonym">Arthrobotrys dactyloides</name>
    <dbReference type="NCBI Taxonomy" id="74499"/>
    <lineage>
        <taxon>Eukaryota</taxon>
        <taxon>Fungi</taxon>
        <taxon>Dikarya</taxon>
        <taxon>Ascomycota</taxon>
        <taxon>Pezizomycotina</taxon>
        <taxon>Orbiliomycetes</taxon>
        <taxon>Orbiliales</taxon>
        <taxon>Orbiliaceae</taxon>
        <taxon>Drechslerella</taxon>
    </lineage>
</organism>
<reference evidence="3" key="1">
    <citation type="submission" date="2023-01" db="EMBL/GenBank/DDBJ databases">
        <title>The chitinases involved in constricting ring structure development in the nematode-trapping fungus Drechslerella dactyloides.</title>
        <authorList>
            <person name="Wang R."/>
            <person name="Zhang L."/>
            <person name="Tang P."/>
            <person name="Li S."/>
            <person name="Liang L."/>
        </authorList>
    </citation>
    <scope>NUCLEOTIDE SEQUENCE</scope>
    <source>
        <strain evidence="3">YMF1.00031</strain>
    </source>
</reference>